<dbReference type="AlphaFoldDB" id="A0A371C1E2"/>
<evidence type="ECO:0000313" key="2">
    <source>
        <dbReference type="EMBL" id="RDW24145.1"/>
    </source>
</evidence>
<protein>
    <submittedName>
        <fullName evidence="2">Uncharacterized protein</fullName>
    </submittedName>
</protein>
<gene>
    <name evidence="2" type="ORF">B0I71DRAFT_142281</name>
</gene>
<name>A0A371C1E2_YARLL</name>
<dbReference type="Proteomes" id="UP000256601">
    <property type="component" value="Unassembled WGS sequence"/>
</dbReference>
<keyword evidence="1" id="KW-0732">Signal</keyword>
<evidence type="ECO:0000256" key="1">
    <source>
        <dbReference type="SAM" id="SignalP"/>
    </source>
</evidence>
<accession>A0A371C1E2</accession>
<reference evidence="2 3" key="1">
    <citation type="submission" date="2018-07" db="EMBL/GenBank/DDBJ databases">
        <title>Draft Genome Assemblies for Five Robust Yarrowia lipolytica Strains Exhibiting High Lipid Production and Pentose Sugar Utilization and Sugar Alcohol Secretion from Undetoxified Lignocellulosic Biomass Hydrolysates.</title>
        <authorList>
            <consortium name="DOE Joint Genome Institute"/>
            <person name="Walker C."/>
            <person name="Ryu S."/>
            <person name="Na H."/>
            <person name="Zane M."/>
            <person name="LaButti K."/>
            <person name="Lipzen A."/>
            <person name="Haridas S."/>
            <person name="Barry K."/>
            <person name="Grigoriev I.V."/>
            <person name="Quarterman J."/>
            <person name="Slininger P."/>
            <person name="Dien B."/>
            <person name="Trinh C.T."/>
        </authorList>
    </citation>
    <scope>NUCLEOTIDE SEQUENCE [LARGE SCALE GENOMIC DNA]</scope>
    <source>
        <strain evidence="2 3">YB392</strain>
    </source>
</reference>
<dbReference type="EMBL" id="KZ859047">
    <property type="protein sequence ID" value="RDW24145.1"/>
    <property type="molecule type" value="Genomic_DNA"/>
</dbReference>
<proteinExistence type="predicted"/>
<sequence>MFGLAQFGLAQFGLAQSGSACLFEATESERQGGVYCRVMCCFRFMYLRGRALKSHAANYVVSNYLGPSLEPDVREETKKVHFVKKSRIRKMVKIWIRVGLIVDVDLDSLVLELSWVQYWDLV</sequence>
<evidence type="ECO:0000313" key="3">
    <source>
        <dbReference type="Proteomes" id="UP000256601"/>
    </source>
</evidence>
<feature type="chain" id="PRO_5016703650" evidence="1">
    <location>
        <begin position="16"/>
        <end position="122"/>
    </location>
</feature>
<organism evidence="2 3">
    <name type="scientific">Yarrowia lipolytica</name>
    <name type="common">Candida lipolytica</name>
    <dbReference type="NCBI Taxonomy" id="4952"/>
    <lineage>
        <taxon>Eukaryota</taxon>
        <taxon>Fungi</taxon>
        <taxon>Dikarya</taxon>
        <taxon>Ascomycota</taxon>
        <taxon>Saccharomycotina</taxon>
        <taxon>Dipodascomycetes</taxon>
        <taxon>Dipodascales</taxon>
        <taxon>Dipodascales incertae sedis</taxon>
        <taxon>Yarrowia</taxon>
    </lineage>
</organism>
<feature type="signal peptide" evidence="1">
    <location>
        <begin position="1"/>
        <end position="15"/>
    </location>
</feature>